<feature type="signal peptide" evidence="1">
    <location>
        <begin position="1"/>
        <end position="20"/>
    </location>
</feature>
<dbReference type="Proteomes" id="UP000077177">
    <property type="component" value="Chromosome"/>
</dbReference>
<organism evidence="2 3">
    <name type="scientific">Flavisolibacter tropicus</name>
    <dbReference type="NCBI Taxonomy" id="1492898"/>
    <lineage>
        <taxon>Bacteria</taxon>
        <taxon>Pseudomonadati</taxon>
        <taxon>Bacteroidota</taxon>
        <taxon>Chitinophagia</taxon>
        <taxon>Chitinophagales</taxon>
        <taxon>Chitinophagaceae</taxon>
        <taxon>Flavisolibacter</taxon>
    </lineage>
</organism>
<evidence type="ECO:0000256" key="1">
    <source>
        <dbReference type="SAM" id="SignalP"/>
    </source>
</evidence>
<protein>
    <submittedName>
        <fullName evidence="2">Uncharacterized protein</fullName>
    </submittedName>
</protein>
<evidence type="ECO:0000313" key="2">
    <source>
        <dbReference type="EMBL" id="ANE52247.1"/>
    </source>
</evidence>
<feature type="chain" id="PRO_5008001472" evidence="1">
    <location>
        <begin position="21"/>
        <end position="140"/>
    </location>
</feature>
<dbReference type="OrthoDB" id="675330at2"/>
<reference evidence="2 3" key="2">
    <citation type="journal article" date="2016" name="Int. J. Syst. Evol. Microbiol.">
        <title>Flavisolibacter tropicus sp. nov., isolated from tropical soil.</title>
        <authorList>
            <person name="Lee J.J."/>
            <person name="Kang M.S."/>
            <person name="Kim G.S."/>
            <person name="Lee C.S."/>
            <person name="Lim S."/>
            <person name="Lee J."/>
            <person name="Roh S.H."/>
            <person name="Kang H."/>
            <person name="Ha J.M."/>
            <person name="Bae S."/>
            <person name="Jung H.Y."/>
            <person name="Kim M.K."/>
        </authorList>
    </citation>
    <scope>NUCLEOTIDE SEQUENCE [LARGE SCALE GENOMIC DNA]</scope>
    <source>
        <strain evidence="2 3">LCS9</strain>
    </source>
</reference>
<dbReference type="EMBL" id="CP011390">
    <property type="protein sequence ID" value="ANE52247.1"/>
    <property type="molecule type" value="Genomic_DNA"/>
</dbReference>
<name>A0A172TZT5_9BACT</name>
<dbReference type="KEGG" id="fla:SY85_18910"/>
<gene>
    <name evidence="2" type="ORF">SY85_18910</name>
</gene>
<dbReference type="RefSeq" id="WP_066406517.1">
    <property type="nucleotide sequence ID" value="NZ_CP011390.1"/>
</dbReference>
<evidence type="ECO:0000313" key="3">
    <source>
        <dbReference type="Proteomes" id="UP000077177"/>
    </source>
</evidence>
<accession>A0A172TZT5</accession>
<reference evidence="3" key="1">
    <citation type="submission" date="2015-01" db="EMBL/GenBank/DDBJ databases">
        <title>Flavisolibacter sp./LCS9/ whole genome sequencing.</title>
        <authorList>
            <person name="Kim M.K."/>
            <person name="Srinivasan S."/>
            <person name="Lee J.-J."/>
        </authorList>
    </citation>
    <scope>NUCLEOTIDE SEQUENCE [LARGE SCALE GENOMIC DNA]</scope>
    <source>
        <strain evidence="3">LCS9</strain>
    </source>
</reference>
<dbReference type="STRING" id="1492898.SY85_18910"/>
<proteinExistence type="predicted"/>
<keyword evidence="3" id="KW-1185">Reference proteome</keyword>
<dbReference type="AlphaFoldDB" id="A0A172TZT5"/>
<sequence length="140" mass="16899">MKRILYILGFFLTFTTAVFAQDAEQPGDRIQERMNEYIQKRLNLSKSEAERFSPVFLNYFKELRQTNQQYRGDRLVLQQKIVDLRLRYRDQFKPIMGEKRSNDVFNYEHDFVEELKRLRQDRMQNKFDKAPGRRGGGLLP</sequence>
<keyword evidence="1" id="KW-0732">Signal</keyword>